<accession>A0ABM7WVS9</accession>
<dbReference type="PANTHER" id="PTHR41913">
    <property type="entry name" value="DUF1684 DOMAIN-CONTAINING PROTEIN"/>
    <property type="match status" value="1"/>
</dbReference>
<sequence length="291" mass="30982">MSAETSRGSSAGSRIALGVVAVALACSRASAPPVDPAFAADWKAWHDAREARLRAPDGWLALAGLHWLADGPNVIPGLPGTFVLEGGRVTLRATPADGYGEDGQAVTEKTLATDQAPRPDRLTVGAKRVAVIDRGGKLAIRVWDAESPVRTGFKGVEAFPPDPRWRIEATWEAYPAPRKVEIPSVAGPPQAGEAPGRARFTVDGQTVALEPTLEDGELFFVFRDRTAPKETYGAGRFLVAAAPKDGKVVLDFNRAYDPPCAFTPYATCPLPRPENVLAVRIPAGEKKYGGH</sequence>
<gene>
    <name evidence="1" type="ORF">AMOR_26090</name>
</gene>
<reference evidence="2" key="1">
    <citation type="journal article" date="2022" name="Int. J. Syst. Evol. Microbiol.">
        <title>Anaeromyxobacter oryzae sp. nov., Anaeromyxobacter diazotrophicus sp. nov. and Anaeromyxobacter paludicola sp. nov., isolated from paddy soils.</title>
        <authorList>
            <person name="Itoh H."/>
            <person name="Xu Z."/>
            <person name="Mise K."/>
            <person name="Masuda Y."/>
            <person name="Ushijima N."/>
            <person name="Hayakawa C."/>
            <person name="Shiratori Y."/>
            <person name="Senoo K."/>
        </authorList>
    </citation>
    <scope>NUCLEOTIDE SEQUENCE [LARGE SCALE GENOMIC DNA]</scope>
    <source>
        <strain evidence="2">Red232</strain>
    </source>
</reference>
<dbReference type="PANTHER" id="PTHR41913:SF1">
    <property type="entry name" value="DUF1684 DOMAIN-CONTAINING PROTEIN"/>
    <property type="match status" value="1"/>
</dbReference>
<protein>
    <recommendedName>
        <fullName evidence="3">DUF1684 domain-containing protein</fullName>
    </recommendedName>
</protein>
<proteinExistence type="predicted"/>
<dbReference type="EMBL" id="AP025591">
    <property type="protein sequence ID" value="BDG03613.1"/>
    <property type="molecule type" value="Genomic_DNA"/>
</dbReference>
<keyword evidence="2" id="KW-1185">Reference proteome</keyword>
<organism evidence="1 2">
    <name type="scientific">Anaeromyxobacter oryzae</name>
    <dbReference type="NCBI Taxonomy" id="2918170"/>
    <lineage>
        <taxon>Bacteria</taxon>
        <taxon>Pseudomonadati</taxon>
        <taxon>Myxococcota</taxon>
        <taxon>Myxococcia</taxon>
        <taxon>Myxococcales</taxon>
        <taxon>Cystobacterineae</taxon>
        <taxon>Anaeromyxobacteraceae</taxon>
        <taxon>Anaeromyxobacter</taxon>
    </lineage>
</organism>
<dbReference type="RefSeq" id="WP_248361764.1">
    <property type="nucleotide sequence ID" value="NZ_AP025591.1"/>
</dbReference>
<evidence type="ECO:0008006" key="3">
    <source>
        <dbReference type="Google" id="ProtNLM"/>
    </source>
</evidence>
<dbReference type="Pfam" id="PF07920">
    <property type="entry name" value="DUF1684"/>
    <property type="match status" value="1"/>
</dbReference>
<dbReference type="PROSITE" id="PS51257">
    <property type="entry name" value="PROKAR_LIPOPROTEIN"/>
    <property type="match status" value="1"/>
</dbReference>
<dbReference type="InterPro" id="IPR012467">
    <property type="entry name" value="DUF1684"/>
</dbReference>
<dbReference type="Proteomes" id="UP001162891">
    <property type="component" value="Chromosome"/>
</dbReference>
<evidence type="ECO:0000313" key="2">
    <source>
        <dbReference type="Proteomes" id="UP001162891"/>
    </source>
</evidence>
<evidence type="ECO:0000313" key="1">
    <source>
        <dbReference type="EMBL" id="BDG03613.1"/>
    </source>
</evidence>
<name>A0ABM7WVS9_9BACT</name>